<name>G0TYW9_TRYVY</name>
<feature type="transmembrane region" description="Helical" evidence="1">
    <location>
        <begin position="12"/>
        <end position="32"/>
    </location>
</feature>
<accession>G0TYW9</accession>
<gene>
    <name evidence="2" type="ORF">TVY486_0705000</name>
</gene>
<feature type="transmembrane region" description="Helical" evidence="1">
    <location>
        <begin position="131"/>
        <end position="151"/>
    </location>
</feature>
<dbReference type="VEuPathDB" id="TriTrypDB:TvY486_0705000"/>
<evidence type="ECO:0000256" key="1">
    <source>
        <dbReference type="SAM" id="Phobius"/>
    </source>
</evidence>
<keyword evidence="1" id="KW-0472">Membrane</keyword>
<keyword evidence="1" id="KW-0812">Transmembrane</keyword>
<sequence length="155" mass="16542">MLDLLHTPIKWGLPLIVLLVMTSGAVGTGSIMSCAQCTSINEGARWCPDDMTCYQEASCSCSSGTCFKFPDCFVQDTTCRACIESGGLFCEGSRGNNHVCTFPNASISGVRCISSVTECAKEPIDSPLSRWLAACGTLTVTMTLLLFGTVYRAAR</sequence>
<dbReference type="AlphaFoldDB" id="G0TYW9"/>
<proteinExistence type="predicted"/>
<dbReference type="EMBL" id="HE573023">
    <property type="protein sequence ID" value="CCC49172.1"/>
    <property type="molecule type" value="Genomic_DNA"/>
</dbReference>
<protein>
    <submittedName>
        <fullName evidence="2">Uncharacterized protein</fullName>
    </submittedName>
</protein>
<organism evidence="2">
    <name type="scientific">Trypanosoma vivax (strain Y486)</name>
    <dbReference type="NCBI Taxonomy" id="1055687"/>
    <lineage>
        <taxon>Eukaryota</taxon>
        <taxon>Discoba</taxon>
        <taxon>Euglenozoa</taxon>
        <taxon>Kinetoplastea</taxon>
        <taxon>Metakinetoplastina</taxon>
        <taxon>Trypanosomatida</taxon>
        <taxon>Trypanosomatidae</taxon>
        <taxon>Trypanosoma</taxon>
        <taxon>Duttonella</taxon>
    </lineage>
</organism>
<reference evidence="2" key="1">
    <citation type="journal article" date="2012" name="Proc. Natl. Acad. Sci. U.S.A.">
        <title>Antigenic diversity is generated by distinct evolutionary mechanisms in African trypanosome species.</title>
        <authorList>
            <person name="Jackson A.P."/>
            <person name="Berry A."/>
            <person name="Aslett M."/>
            <person name="Allison H.C."/>
            <person name="Burton P."/>
            <person name="Vavrova-Anderson J."/>
            <person name="Brown R."/>
            <person name="Browne H."/>
            <person name="Corton N."/>
            <person name="Hauser H."/>
            <person name="Gamble J."/>
            <person name="Gilderthorp R."/>
            <person name="Marcello L."/>
            <person name="McQuillan J."/>
            <person name="Otto T.D."/>
            <person name="Quail M.A."/>
            <person name="Sanders M.J."/>
            <person name="van Tonder A."/>
            <person name="Ginger M.L."/>
            <person name="Field M.C."/>
            <person name="Barry J.D."/>
            <person name="Hertz-Fowler C."/>
            <person name="Berriman M."/>
        </authorList>
    </citation>
    <scope>NUCLEOTIDE SEQUENCE</scope>
    <source>
        <strain evidence="2">Y486</strain>
    </source>
</reference>
<evidence type="ECO:0000313" key="2">
    <source>
        <dbReference type="EMBL" id="CCC49172.1"/>
    </source>
</evidence>
<keyword evidence="1" id="KW-1133">Transmembrane helix</keyword>